<gene>
    <name evidence="1" type="ORF">FA046_16140</name>
</gene>
<dbReference type="EMBL" id="SWBP01000008">
    <property type="protein sequence ID" value="TKB95530.1"/>
    <property type="molecule type" value="Genomic_DNA"/>
</dbReference>
<accession>A0A4U1BWQ2</accession>
<dbReference type="AlphaFoldDB" id="A0A4U1BWQ2"/>
<evidence type="ECO:0000313" key="2">
    <source>
        <dbReference type="Proteomes" id="UP000308181"/>
    </source>
</evidence>
<name>A0A4U1BWQ2_9SPHI</name>
<comment type="caution">
    <text evidence="1">The sequence shown here is derived from an EMBL/GenBank/DDBJ whole genome shotgun (WGS) entry which is preliminary data.</text>
</comment>
<organism evidence="1 2">
    <name type="scientific">Pedobacter cryophilus</name>
    <dbReference type="NCBI Taxonomy" id="2571271"/>
    <lineage>
        <taxon>Bacteria</taxon>
        <taxon>Pseudomonadati</taxon>
        <taxon>Bacteroidota</taxon>
        <taxon>Sphingobacteriia</taxon>
        <taxon>Sphingobacteriales</taxon>
        <taxon>Sphingobacteriaceae</taxon>
        <taxon>Pedobacter</taxon>
    </lineage>
</organism>
<evidence type="ECO:0000313" key="1">
    <source>
        <dbReference type="EMBL" id="TKB95530.1"/>
    </source>
</evidence>
<dbReference type="OrthoDB" id="776236at2"/>
<dbReference type="Proteomes" id="UP000308181">
    <property type="component" value="Unassembled WGS sequence"/>
</dbReference>
<dbReference type="RefSeq" id="WP_136827576.1">
    <property type="nucleotide sequence ID" value="NZ_SWBP01000008.1"/>
</dbReference>
<proteinExistence type="predicted"/>
<keyword evidence="2" id="KW-1185">Reference proteome</keyword>
<reference evidence="1 2" key="1">
    <citation type="submission" date="2019-04" db="EMBL/GenBank/DDBJ databases">
        <title>Pedobacter sp. AR-3-17 sp. nov., isolated from Arctic soil.</title>
        <authorList>
            <person name="Dahal R.H."/>
            <person name="Kim D.-U."/>
        </authorList>
    </citation>
    <scope>NUCLEOTIDE SEQUENCE [LARGE SCALE GENOMIC DNA]</scope>
    <source>
        <strain evidence="1 2">AR-3-17</strain>
    </source>
</reference>
<sequence>MKSNLIAEYDKLFYKTAIGRFPLTAINEFDDLLEKYLNHETYDELIDGVKMAKSMIYRSNELYEESFEIDMNQLAYLSMEHYTGYYALINSATKTSEKLDKTEIVMPFAIDYLKNGKIDLYGKIFVLEWLVKHHPNKNNSFTDFERVFLELCEAMGYKIEYNLDFKTRMELIMKEFHRANKDLHQFRIKISGLSPIETNNILDQYLKTELLSFFREQAMGYKK</sequence>
<protein>
    <submittedName>
        <fullName evidence="1">Uncharacterized protein</fullName>
    </submittedName>
</protein>